<dbReference type="EMBL" id="AECQ01000038">
    <property type="protein sequence ID" value="EFW23599.1"/>
    <property type="molecule type" value="Genomic_DNA"/>
</dbReference>
<evidence type="ECO:0000256" key="1">
    <source>
        <dbReference type="ARBA" id="ARBA00023172"/>
    </source>
</evidence>
<gene>
    <name evidence="3" type="ORF">HMPREF9430_01884</name>
</gene>
<comment type="caution">
    <text evidence="3">The sequence shown here is derived from an EMBL/GenBank/DDBJ whole genome shotgun (WGS) entry which is preliminary data.</text>
</comment>
<dbReference type="GO" id="GO:0032196">
    <property type="term" value="P:transposition"/>
    <property type="evidence" value="ECO:0007669"/>
    <property type="project" value="TreeGrafter"/>
</dbReference>
<dbReference type="PANTHER" id="PTHR10948">
    <property type="entry name" value="TRANSPOSASE"/>
    <property type="match status" value="1"/>
</dbReference>
<proteinExistence type="predicted"/>
<keyword evidence="1" id="KW-0233">DNA recombination</keyword>
<evidence type="ECO:0000313" key="3">
    <source>
        <dbReference type="EMBL" id="EFW23599.1"/>
    </source>
</evidence>
<dbReference type="InterPro" id="IPR001584">
    <property type="entry name" value="Integrase_cat-core"/>
</dbReference>
<accession>E7MQP8</accession>
<keyword evidence="4" id="KW-1185">Reference proteome</keyword>
<protein>
    <submittedName>
        <fullName evidence="3">Integrase core domain protein</fullName>
    </submittedName>
</protein>
<evidence type="ECO:0000259" key="2">
    <source>
        <dbReference type="PROSITE" id="PS50994"/>
    </source>
</evidence>
<dbReference type="SUPFAM" id="SSF53098">
    <property type="entry name" value="Ribonuclease H-like"/>
    <property type="match status" value="1"/>
</dbReference>
<dbReference type="GO" id="GO:0003676">
    <property type="term" value="F:nucleic acid binding"/>
    <property type="evidence" value="ECO:0007669"/>
    <property type="project" value="InterPro"/>
</dbReference>
<dbReference type="HOGENOM" id="CLU_046274_0_0_9"/>
<sequence>MSGKHFTLEDRINVLMHVKQNHSMRMIAVALNASASTVSRELEKHRILDEYSSFHSVTPTCSRIMKAPWICNGCPRFSACKKRKYRYIPAQAHSAYESTLHLSREKIRTGEKGLRFLDSLVTPLIHDQRQTVAHVFSTHGEQMGISRSTFYRYVNDNKLTIRNIDLPKRVRYPLSKKNIKRGDNTMIDNQSCRVGRDYTAFQEFIAQHPKANIAEMDSVIGKKGVGEKVLLTLLLRKSKFMLAFLRNRNTQASVTEVFDHIQRKIGFARFATMFHVVLTDNGPEFKDPISLERGTRNVQRCHIFYCDSRASQQKGRIEKNHEYIRKYLPQGTSFNDLTQEKVNLMMSHINSVKRDSLDGRSPFECLTRAELKTIKKLGLTPIDPDEVNLSLDLIQ</sequence>
<dbReference type="GO" id="GO:0006310">
    <property type="term" value="P:DNA recombination"/>
    <property type="evidence" value="ECO:0007669"/>
    <property type="project" value="UniProtKB-KW"/>
</dbReference>
<dbReference type="Gene3D" id="3.30.420.10">
    <property type="entry name" value="Ribonuclease H-like superfamily/Ribonuclease H"/>
    <property type="match status" value="1"/>
</dbReference>
<organism evidence="3 4">
    <name type="scientific">Solobacterium moorei F0204</name>
    <dbReference type="NCBI Taxonomy" id="706433"/>
    <lineage>
        <taxon>Bacteria</taxon>
        <taxon>Bacillati</taxon>
        <taxon>Bacillota</taxon>
        <taxon>Erysipelotrichia</taxon>
        <taxon>Erysipelotrichales</taxon>
        <taxon>Erysipelotrichaceae</taxon>
        <taxon>Solobacterium</taxon>
    </lineage>
</organism>
<dbReference type="InterPro" id="IPR025246">
    <property type="entry name" value="IS30-like_HTH"/>
</dbReference>
<feature type="domain" description="Integrase catalytic" evidence="2">
    <location>
        <begin position="205"/>
        <end position="370"/>
    </location>
</feature>
<dbReference type="InterPro" id="IPR053392">
    <property type="entry name" value="Transposase_IS30-like"/>
</dbReference>
<evidence type="ECO:0000313" key="4">
    <source>
        <dbReference type="Proteomes" id="UP000004097"/>
    </source>
</evidence>
<dbReference type="eggNOG" id="COG2826">
    <property type="taxonomic scope" value="Bacteria"/>
</dbReference>
<dbReference type="GO" id="GO:0005829">
    <property type="term" value="C:cytosol"/>
    <property type="evidence" value="ECO:0007669"/>
    <property type="project" value="TreeGrafter"/>
</dbReference>
<dbReference type="InterPro" id="IPR051917">
    <property type="entry name" value="Transposase-Integrase"/>
</dbReference>
<dbReference type="AlphaFoldDB" id="E7MQP8"/>
<dbReference type="PANTHER" id="PTHR10948:SF23">
    <property type="entry name" value="TRANSPOSASE INSI FOR INSERTION SEQUENCE ELEMENT IS30A-RELATED"/>
    <property type="match status" value="1"/>
</dbReference>
<dbReference type="InterPro" id="IPR012337">
    <property type="entry name" value="RNaseH-like_sf"/>
</dbReference>
<dbReference type="STRING" id="706433.HMPREF9430_01884"/>
<dbReference type="GO" id="GO:0015074">
    <property type="term" value="P:DNA integration"/>
    <property type="evidence" value="ECO:0007669"/>
    <property type="project" value="InterPro"/>
</dbReference>
<dbReference type="NCBIfam" id="NF033563">
    <property type="entry name" value="transpos_IS30"/>
    <property type="match status" value="1"/>
</dbReference>
<dbReference type="GO" id="GO:0004803">
    <property type="term" value="F:transposase activity"/>
    <property type="evidence" value="ECO:0007669"/>
    <property type="project" value="TreeGrafter"/>
</dbReference>
<dbReference type="OrthoDB" id="9776104at2"/>
<dbReference type="RefSeq" id="WP_006526686.1">
    <property type="nucleotide sequence ID" value="NZ_GL637671.1"/>
</dbReference>
<dbReference type="InterPro" id="IPR036397">
    <property type="entry name" value="RNaseH_sf"/>
</dbReference>
<reference evidence="3 4" key="1">
    <citation type="submission" date="2010-08" db="EMBL/GenBank/DDBJ databases">
        <authorList>
            <person name="Weinstock G."/>
            <person name="Sodergren E."/>
            <person name="Clifton S."/>
            <person name="Fulton L."/>
            <person name="Fulton B."/>
            <person name="Courtney L."/>
            <person name="Fronick C."/>
            <person name="Harrison M."/>
            <person name="Strong C."/>
            <person name="Farmer C."/>
            <person name="Delahaunty K."/>
            <person name="Markovic C."/>
            <person name="Hall O."/>
            <person name="Minx P."/>
            <person name="Tomlinson C."/>
            <person name="Mitreva M."/>
            <person name="Hou S."/>
            <person name="Chen J."/>
            <person name="Wollam A."/>
            <person name="Pepin K.H."/>
            <person name="Johnson M."/>
            <person name="Bhonagiri V."/>
            <person name="Zhang X."/>
            <person name="Suruliraj S."/>
            <person name="Warren W."/>
            <person name="Chinwalla A."/>
            <person name="Mardis E.R."/>
            <person name="Wilson R.K."/>
        </authorList>
    </citation>
    <scope>NUCLEOTIDE SEQUENCE [LARGE SCALE GENOMIC DNA]</scope>
    <source>
        <strain evidence="3 4">F0204</strain>
    </source>
</reference>
<dbReference type="Pfam" id="PF13936">
    <property type="entry name" value="HTH_38"/>
    <property type="match status" value="1"/>
</dbReference>
<dbReference type="PROSITE" id="PS50994">
    <property type="entry name" value="INTEGRASE"/>
    <property type="match status" value="1"/>
</dbReference>
<name>E7MQP8_9FIRM</name>
<dbReference type="Proteomes" id="UP000004097">
    <property type="component" value="Unassembled WGS sequence"/>
</dbReference>